<evidence type="ECO:0000313" key="10">
    <source>
        <dbReference type="EMBL" id="GAA1102142.1"/>
    </source>
</evidence>
<dbReference type="Pfam" id="PF21338">
    <property type="entry name" value="Top1B_N_bact"/>
    <property type="match status" value="1"/>
</dbReference>
<comment type="catalytic activity">
    <reaction evidence="1">
        <text>ATP-independent breakage of single-stranded DNA, followed by passage and rejoining.</text>
        <dbReference type="EC" id="5.6.2.1"/>
    </reaction>
</comment>
<gene>
    <name evidence="10" type="ORF">GCM10009668_20740</name>
</gene>
<proteinExistence type="inferred from homology"/>
<dbReference type="Proteomes" id="UP001501581">
    <property type="component" value="Unassembled WGS sequence"/>
</dbReference>
<feature type="domain" description="DNA topoisomerase I catalytic core eukaryotic-type" evidence="8">
    <location>
        <begin position="81"/>
        <end position="287"/>
    </location>
</feature>
<organism evidence="10 11">
    <name type="scientific">Nocardioides dubius</name>
    <dbReference type="NCBI Taxonomy" id="317019"/>
    <lineage>
        <taxon>Bacteria</taxon>
        <taxon>Bacillati</taxon>
        <taxon>Actinomycetota</taxon>
        <taxon>Actinomycetes</taxon>
        <taxon>Propionibacteriales</taxon>
        <taxon>Nocardioidaceae</taxon>
        <taxon>Nocardioides</taxon>
    </lineage>
</organism>
<reference evidence="11" key="1">
    <citation type="journal article" date="2019" name="Int. J. Syst. Evol. Microbiol.">
        <title>The Global Catalogue of Microorganisms (GCM) 10K type strain sequencing project: providing services to taxonomists for standard genome sequencing and annotation.</title>
        <authorList>
            <consortium name="The Broad Institute Genomics Platform"/>
            <consortium name="The Broad Institute Genome Sequencing Center for Infectious Disease"/>
            <person name="Wu L."/>
            <person name="Ma J."/>
        </authorList>
    </citation>
    <scope>NUCLEOTIDE SEQUENCE [LARGE SCALE GENOMIC DNA]</scope>
    <source>
        <strain evidence="11">JCM 13008</strain>
    </source>
</reference>
<dbReference type="Gene3D" id="1.10.132.120">
    <property type="match status" value="1"/>
</dbReference>
<name>A0ABP4EF58_9ACTN</name>
<sequence>MTRLRHTSPDQPGWTRRRSGRGFRYLDADGASVPAEERDRIQQLAIPPAWEDVWICPQPNGHLQAVGTDQAGRRQYLYHPSWREQRDAEKFERSTELGRRLGRTRSRVAADLDTDGVPLERACAAAFRLLDLGCFRVGNDIYADEHGSFGLTTLERRHVRKRGDALAFHFVGKSGVEHHLTISDPESVAALSAMRRRRSDDPSLLAFREGRRWRALNSTLVNAYISEVTGLGVSAKDFRTWHASVVAASSLAMSGVQTAAARRRRAIRQAMDDAAALLGNTPTQARTSYVDPRLVDLYEEGSTMDARLAARAAGEAISRPAELAVLRLLG</sequence>
<evidence type="ECO:0000256" key="3">
    <source>
        <dbReference type="ARBA" id="ARBA00012891"/>
    </source>
</evidence>
<evidence type="ECO:0000256" key="1">
    <source>
        <dbReference type="ARBA" id="ARBA00000213"/>
    </source>
</evidence>
<comment type="caution">
    <text evidence="10">The sequence shown here is derived from an EMBL/GenBank/DDBJ whole genome shotgun (WGS) entry which is preliminary data.</text>
</comment>
<evidence type="ECO:0000256" key="2">
    <source>
        <dbReference type="ARBA" id="ARBA00006645"/>
    </source>
</evidence>
<accession>A0ABP4EF58</accession>
<evidence type="ECO:0000256" key="7">
    <source>
        <dbReference type="SAM" id="MobiDB-lite"/>
    </source>
</evidence>
<keyword evidence="6" id="KW-0413">Isomerase</keyword>
<evidence type="ECO:0000259" key="9">
    <source>
        <dbReference type="Pfam" id="PF21338"/>
    </source>
</evidence>
<evidence type="ECO:0000256" key="6">
    <source>
        <dbReference type="ARBA" id="ARBA00023235"/>
    </source>
</evidence>
<dbReference type="InterPro" id="IPR035447">
    <property type="entry name" value="DNA_topo_I_N_sf"/>
</dbReference>
<dbReference type="InterPro" id="IPR014711">
    <property type="entry name" value="TopoI_cat_a-hlx-sub_euk"/>
</dbReference>
<feature type="domain" description="DNA topoisomerase IB N-terminal" evidence="9">
    <location>
        <begin position="22"/>
        <end position="69"/>
    </location>
</feature>
<dbReference type="Gene3D" id="3.30.66.10">
    <property type="entry name" value="DNA topoisomerase I domain"/>
    <property type="match status" value="1"/>
</dbReference>
<dbReference type="EMBL" id="BAAALG010000008">
    <property type="protein sequence ID" value="GAA1102142.1"/>
    <property type="molecule type" value="Genomic_DNA"/>
</dbReference>
<evidence type="ECO:0000313" key="11">
    <source>
        <dbReference type="Proteomes" id="UP001501581"/>
    </source>
</evidence>
<dbReference type="SUPFAM" id="SSF56349">
    <property type="entry name" value="DNA breaking-rejoining enzymes"/>
    <property type="match status" value="1"/>
</dbReference>
<dbReference type="PROSITE" id="PS52038">
    <property type="entry name" value="TOPO_IB_2"/>
    <property type="match status" value="1"/>
</dbReference>
<dbReference type="SUPFAM" id="SSF55869">
    <property type="entry name" value="DNA topoisomerase I domain"/>
    <property type="match status" value="1"/>
</dbReference>
<dbReference type="PRINTS" id="PR00416">
    <property type="entry name" value="EUTPISMRASEI"/>
</dbReference>
<keyword evidence="11" id="KW-1185">Reference proteome</keyword>
<evidence type="ECO:0000256" key="5">
    <source>
        <dbReference type="ARBA" id="ARBA00023125"/>
    </source>
</evidence>
<feature type="region of interest" description="Disordered" evidence="7">
    <location>
        <begin position="1"/>
        <end position="21"/>
    </location>
</feature>
<dbReference type="InterPro" id="IPR049331">
    <property type="entry name" value="Top1B_N_bact"/>
</dbReference>
<dbReference type="InterPro" id="IPR013500">
    <property type="entry name" value="TopoI_cat_euk"/>
</dbReference>
<dbReference type="EC" id="5.6.2.1" evidence="3"/>
<dbReference type="Gene3D" id="3.90.15.10">
    <property type="entry name" value="Topoisomerase I, Chain A, domain 3"/>
    <property type="match status" value="1"/>
</dbReference>
<comment type="similarity">
    <text evidence="2">Belongs to the type IB topoisomerase family.</text>
</comment>
<evidence type="ECO:0000256" key="4">
    <source>
        <dbReference type="ARBA" id="ARBA00023029"/>
    </source>
</evidence>
<dbReference type="InterPro" id="IPR011010">
    <property type="entry name" value="DNA_brk_join_enz"/>
</dbReference>
<dbReference type="InterPro" id="IPR001631">
    <property type="entry name" value="TopoI"/>
</dbReference>
<dbReference type="RefSeq" id="WP_343994056.1">
    <property type="nucleotide sequence ID" value="NZ_BAAALG010000008.1"/>
</dbReference>
<evidence type="ECO:0000259" key="8">
    <source>
        <dbReference type="Pfam" id="PF01028"/>
    </source>
</evidence>
<keyword evidence="4" id="KW-0799">Topoisomerase</keyword>
<protein>
    <recommendedName>
        <fullName evidence="3">DNA topoisomerase</fullName>
        <ecNumber evidence="3">5.6.2.1</ecNumber>
    </recommendedName>
</protein>
<dbReference type="Pfam" id="PF01028">
    <property type="entry name" value="Topoisom_I"/>
    <property type="match status" value="1"/>
</dbReference>
<keyword evidence="5" id="KW-0238">DNA-binding</keyword>